<name>A0ABQ5HA63_9ASTR</name>
<evidence type="ECO:0000259" key="1">
    <source>
        <dbReference type="Pfam" id="PF07727"/>
    </source>
</evidence>
<dbReference type="Pfam" id="PF07727">
    <property type="entry name" value="RVT_2"/>
    <property type="match status" value="1"/>
</dbReference>
<gene>
    <name evidence="2" type="ORF">Tco_1066461</name>
</gene>
<comment type="caution">
    <text evidence="2">The sequence shown here is derived from an EMBL/GenBank/DDBJ whole genome shotgun (WGS) entry which is preliminary data.</text>
</comment>
<reference evidence="2" key="1">
    <citation type="journal article" date="2022" name="Int. J. Mol. Sci.">
        <title>Draft Genome of Tanacetum Coccineum: Genomic Comparison of Closely Related Tanacetum-Family Plants.</title>
        <authorList>
            <person name="Yamashiro T."/>
            <person name="Shiraishi A."/>
            <person name="Nakayama K."/>
            <person name="Satake H."/>
        </authorList>
    </citation>
    <scope>NUCLEOTIDE SEQUENCE</scope>
</reference>
<organism evidence="2 3">
    <name type="scientific">Tanacetum coccineum</name>
    <dbReference type="NCBI Taxonomy" id="301880"/>
    <lineage>
        <taxon>Eukaryota</taxon>
        <taxon>Viridiplantae</taxon>
        <taxon>Streptophyta</taxon>
        <taxon>Embryophyta</taxon>
        <taxon>Tracheophyta</taxon>
        <taxon>Spermatophyta</taxon>
        <taxon>Magnoliopsida</taxon>
        <taxon>eudicotyledons</taxon>
        <taxon>Gunneridae</taxon>
        <taxon>Pentapetalae</taxon>
        <taxon>asterids</taxon>
        <taxon>campanulids</taxon>
        <taxon>Asterales</taxon>
        <taxon>Asteraceae</taxon>
        <taxon>Asteroideae</taxon>
        <taxon>Anthemideae</taxon>
        <taxon>Anthemidinae</taxon>
        <taxon>Tanacetum</taxon>
    </lineage>
</organism>
<accession>A0ABQ5HA63</accession>
<reference evidence="2" key="2">
    <citation type="submission" date="2022-01" db="EMBL/GenBank/DDBJ databases">
        <authorList>
            <person name="Yamashiro T."/>
            <person name="Shiraishi A."/>
            <person name="Satake H."/>
            <person name="Nakayama K."/>
        </authorList>
    </citation>
    <scope>NUCLEOTIDE SEQUENCE</scope>
</reference>
<feature type="domain" description="Reverse transcriptase Ty1/copia-type" evidence="1">
    <location>
        <begin position="3"/>
        <end position="139"/>
    </location>
</feature>
<evidence type="ECO:0000313" key="3">
    <source>
        <dbReference type="Proteomes" id="UP001151760"/>
    </source>
</evidence>
<keyword evidence="3" id="KW-1185">Reference proteome</keyword>
<dbReference type="EMBL" id="BQNB010019385">
    <property type="protein sequence ID" value="GJT84744.1"/>
    <property type="molecule type" value="Genomic_DNA"/>
</dbReference>
<dbReference type="InterPro" id="IPR013103">
    <property type="entry name" value="RVT_2"/>
</dbReference>
<protein>
    <submittedName>
        <fullName evidence="2">Gag-pol polyprotein</fullName>
    </submittedName>
</protein>
<sequence>MIIKLKWLWKNKKDEDQTVIRNKARLVAKGYAQEEGIDFEESFAPVHAWKPVLDFVAYAATQVFSNLSCDVKTHFLMATKEELFSQPEGFVDPDHPEKVYLLRKALYGLKQAPRAWYDELSNFLMSKGFTKAKYALEILKKHNMDNCHSIGTPLATKPKLDVDLSGEPVDQSDYRSRNRVHIMYLTSSNNLVQSSMLIVHVIKQHGHLTTAPQRGLKESFK</sequence>
<proteinExistence type="predicted"/>
<evidence type="ECO:0000313" key="2">
    <source>
        <dbReference type="EMBL" id="GJT84744.1"/>
    </source>
</evidence>
<dbReference type="Proteomes" id="UP001151760">
    <property type="component" value="Unassembled WGS sequence"/>
</dbReference>